<evidence type="ECO:0000313" key="2">
    <source>
        <dbReference type="Proteomes" id="UP001596086"/>
    </source>
</evidence>
<organism evidence="1 2">
    <name type="scientific">Massilia aerilata</name>
    <dbReference type="NCBI Taxonomy" id="453817"/>
    <lineage>
        <taxon>Bacteria</taxon>
        <taxon>Pseudomonadati</taxon>
        <taxon>Pseudomonadota</taxon>
        <taxon>Betaproteobacteria</taxon>
        <taxon>Burkholderiales</taxon>
        <taxon>Oxalobacteraceae</taxon>
        <taxon>Telluria group</taxon>
        <taxon>Massilia</taxon>
    </lineage>
</organism>
<dbReference type="RefSeq" id="WP_379770582.1">
    <property type="nucleotide sequence ID" value="NZ_JBHSMZ010000006.1"/>
</dbReference>
<proteinExistence type="predicted"/>
<dbReference type="EMBL" id="JBHSMZ010000006">
    <property type="protein sequence ID" value="MFC5549067.1"/>
    <property type="molecule type" value="Genomic_DNA"/>
</dbReference>
<dbReference type="Proteomes" id="UP001596086">
    <property type="component" value="Unassembled WGS sequence"/>
</dbReference>
<evidence type="ECO:0000313" key="1">
    <source>
        <dbReference type="EMBL" id="MFC5549067.1"/>
    </source>
</evidence>
<name>A0ABW0S177_9BURK</name>
<protein>
    <submittedName>
        <fullName evidence="1">Uncharacterized protein</fullName>
    </submittedName>
</protein>
<keyword evidence="2" id="KW-1185">Reference proteome</keyword>
<gene>
    <name evidence="1" type="ORF">ACFPO9_11115</name>
</gene>
<accession>A0ABW0S177</accession>
<sequence length="133" mass="14827">MSTDHKLTFDELMQLAAASAAVTRACGCAIDTCREWTRIPASFPEQQMRMLGTLVDDPYIEASYEEVHPAGTNYWSAEAPIAWRHYPYNRCSVLQCGVCGRCCLKYVEAGGYYVEPRMRALDPRLLVDAPAAA</sequence>
<reference evidence="2" key="1">
    <citation type="journal article" date="2019" name="Int. J. Syst. Evol. Microbiol.">
        <title>The Global Catalogue of Microorganisms (GCM) 10K type strain sequencing project: providing services to taxonomists for standard genome sequencing and annotation.</title>
        <authorList>
            <consortium name="The Broad Institute Genomics Platform"/>
            <consortium name="The Broad Institute Genome Sequencing Center for Infectious Disease"/>
            <person name="Wu L."/>
            <person name="Ma J."/>
        </authorList>
    </citation>
    <scope>NUCLEOTIDE SEQUENCE [LARGE SCALE GENOMIC DNA]</scope>
    <source>
        <strain evidence="2">CGMCC 4.5798</strain>
    </source>
</reference>
<comment type="caution">
    <text evidence="1">The sequence shown here is derived from an EMBL/GenBank/DDBJ whole genome shotgun (WGS) entry which is preliminary data.</text>
</comment>